<keyword evidence="2 5" id="KW-0238">DNA-binding</keyword>
<evidence type="ECO:0000256" key="3">
    <source>
        <dbReference type="ARBA" id="ARBA00023163"/>
    </source>
</evidence>
<name>A0ABM9PKF0_9FLAO</name>
<dbReference type="GO" id="GO:0003677">
    <property type="term" value="F:DNA binding"/>
    <property type="evidence" value="ECO:0007669"/>
    <property type="project" value="UniProtKB-KW"/>
</dbReference>
<feature type="domain" description="HTH asnC-type" evidence="4">
    <location>
        <begin position="3"/>
        <end position="64"/>
    </location>
</feature>
<organism evidence="5 6">
    <name type="scientific">Tenacibaculum vairaonense</name>
    <dbReference type="NCBI Taxonomy" id="3137860"/>
    <lineage>
        <taxon>Bacteria</taxon>
        <taxon>Pseudomonadati</taxon>
        <taxon>Bacteroidota</taxon>
        <taxon>Flavobacteriia</taxon>
        <taxon>Flavobacteriales</taxon>
        <taxon>Flavobacteriaceae</taxon>
        <taxon>Tenacibaculum</taxon>
    </lineage>
</organism>
<dbReference type="InterPro" id="IPR019887">
    <property type="entry name" value="Tscrpt_reg_AsnC/Lrp_C"/>
</dbReference>
<dbReference type="SUPFAM" id="SSF46785">
    <property type="entry name" value="Winged helix' DNA-binding domain"/>
    <property type="match status" value="1"/>
</dbReference>
<dbReference type="EMBL" id="CAXJRC010000011">
    <property type="protein sequence ID" value="CAL2106128.1"/>
    <property type="molecule type" value="Genomic_DNA"/>
</dbReference>
<protein>
    <submittedName>
        <fullName evidence="5">DNA-binding transcriptional regulator, Lrp family</fullName>
    </submittedName>
</protein>
<comment type="caution">
    <text evidence="5">The sequence shown here is derived from an EMBL/GenBank/DDBJ whole genome shotgun (WGS) entry which is preliminary data.</text>
</comment>
<evidence type="ECO:0000313" key="5">
    <source>
        <dbReference type="EMBL" id="CAL2106128.1"/>
    </source>
</evidence>
<gene>
    <name evidence="5" type="ORF">T190115A13A_10284</name>
</gene>
<dbReference type="PRINTS" id="PR00033">
    <property type="entry name" value="HTHASNC"/>
</dbReference>
<sequence>MKLDQKDIQIVSLLRNNARLSNKEIAGELGIAASTCHERLKRLTREGVFKSFNANYNLEKLGFNIEVMISIQLNKHEREVINSFIKNARKINGVIKLYHMAGKTDFMLHVAVQNSNELRSLILDELTKFSYIGHIESSMIYYHENINQLSIKPHGL</sequence>
<dbReference type="Gene3D" id="1.10.10.10">
    <property type="entry name" value="Winged helix-like DNA-binding domain superfamily/Winged helix DNA-binding domain"/>
    <property type="match status" value="1"/>
</dbReference>
<dbReference type="Proteomes" id="UP001497602">
    <property type="component" value="Unassembled WGS sequence"/>
</dbReference>
<evidence type="ECO:0000256" key="2">
    <source>
        <dbReference type="ARBA" id="ARBA00023125"/>
    </source>
</evidence>
<keyword evidence="1" id="KW-0805">Transcription regulation</keyword>
<dbReference type="InterPro" id="IPR011008">
    <property type="entry name" value="Dimeric_a/b-barrel"/>
</dbReference>
<keyword evidence="3" id="KW-0804">Transcription</keyword>
<dbReference type="InterPro" id="IPR011991">
    <property type="entry name" value="ArsR-like_HTH"/>
</dbReference>
<dbReference type="Pfam" id="PF01037">
    <property type="entry name" value="AsnC_trans_reg"/>
    <property type="match status" value="1"/>
</dbReference>
<evidence type="ECO:0000259" key="4">
    <source>
        <dbReference type="PROSITE" id="PS50956"/>
    </source>
</evidence>
<proteinExistence type="predicted"/>
<dbReference type="InterPro" id="IPR000485">
    <property type="entry name" value="AsnC-type_HTH_dom"/>
</dbReference>
<dbReference type="SMART" id="SM00344">
    <property type="entry name" value="HTH_ASNC"/>
    <property type="match status" value="1"/>
</dbReference>
<dbReference type="SUPFAM" id="SSF54909">
    <property type="entry name" value="Dimeric alpha+beta barrel"/>
    <property type="match status" value="1"/>
</dbReference>
<dbReference type="InterPro" id="IPR019888">
    <property type="entry name" value="Tscrpt_reg_AsnC-like"/>
</dbReference>
<evidence type="ECO:0000313" key="6">
    <source>
        <dbReference type="Proteomes" id="UP001497602"/>
    </source>
</evidence>
<dbReference type="PANTHER" id="PTHR30154:SF54">
    <property type="entry name" value="POSSIBLE TRANSCRIPTIONAL REGULATORY PROTEIN (PROBABLY LRP_ASNC-FAMILY)"/>
    <property type="match status" value="1"/>
</dbReference>
<accession>A0ABM9PKF0</accession>
<dbReference type="RefSeq" id="WP_348704303.1">
    <property type="nucleotide sequence ID" value="NZ_CAXIYA010000022.1"/>
</dbReference>
<evidence type="ECO:0000256" key="1">
    <source>
        <dbReference type="ARBA" id="ARBA00023015"/>
    </source>
</evidence>
<dbReference type="CDD" id="cd00090">
    <property type="entry name" value="HTH_ARSR"/>
    <property type="match status" value="1"/>
</dbReference>
<dbReference type="InterPro" id="IPR036388">
    <property type="entry name" value="WH-like_DNA-bd_sf"/>
</dbReference>
<dbReference type="Gene3D" id="3.30.70.920">
    <property type="match status" value="1"/>
</dbReference>
<dbReference type="PANTHER" id="PTHR30154">
    <property type="entry name" value="LEUCINE-RESPONSIVE REGULATORY PROTEIN"/>
    <property type="match status" value="1"/>
</dbReference>
<reference evidence="5 6" key="1">
    <citation type="submission" date="2024-05" db="EMBL/GenBank/DDBJ databases">
        <authorList>
            <person name="Duchaud E."/>
        </authorList>
    </citation>
    <scope>NUCLEOTIDE SEQUENCE [LARGE SCALE GENOMIC DNA]</scope>
    <source>
        <strain evidence="5">Ena-SAMPLE-TAB-13-05-2024-13:56:06:370-140305</strain>
    </source>
</reference>
<dbReference type="PROSITE" id="PS50956">
    <property type="entry name" value="HTH_ASNC_2"/>
    <property type="match status" value="1"/>
</dbReference>
<keyword evidence="6" id="KW-1185">Reference proteome</keyword>
<dbReference type="Pfam" id="PF13412">
    <property type="entry name" value="HTH_24"/>
    <property type="match status" value="1"/>
</dbReference>
<dbReference type="InterPro" id="IPR036390">
    <property type="entry name" value="WH_DNA-bd_sf"/>
</dbReference>